<reference evidence="1" key="1">
    <citation type="submission" date="2020-10" db="EMBL/GenBank/DDBJ databases">
        <title>Unveiling of a novel bifunctional photoreceptor, Dualchrome1, isolated from a cosmopolitan green alga.</title>
        <authorList>
            <person name="Suzuki S."/>
            <person name="Kawachi M."/>
        </authorList>
    </citation>
    <scope>NUCLEOTIDE SEQUENCE</scope>
    <source>
        <strain evidence="1">NIES 2893</strain>
    </source>
</reference>
<proteinExistence type="predicted"/>
<comment type="caution">
    <text evidence="1">The sequence shown here is derived from an EMBL/GenBank/DDBJ whole genome shotgun (WGS) entry which is preliminary data.</text>
</comment>
<dbReference type="GO" id="GO:0005930">
    <property type="term" value="C:axoneme"/>
    <property type="evidence" value="ECO:0007669"/>
    <property type="project" value="TreeGrafter"/>
</dbReference>
<dbReference type="EMBL" id="BNJQ01000013">
    <property type="protein sequence ID" value="GHP06632.1"/>
    <property type="molecule type" value="Genomic_DNA"/>
</dbReference>
<evidence type="ECO:0000313" key="2">
    <source>
        <dbReference type="Proteomes" id="UP000660262"/>
    </source>
</evidence>
<dbReference type="GO" id="GO:0048487">
    <property type="term" value="F:beta-tubulin binding"/>
    <property type="evidence" value="ECO:0007669"/>
    <property type="project" value="TreeGrafter"/>
</dbReference>
<dbReference type="InterPro" id="IPR023247">
    <property type="entry name" value="IC97/Dnai7-like"/>
</dbReference>
<accession>A0A830HIJ2</accession>
<protein>
    <submittedName>
        <fullName evidence="1">Uncharacterized protein</fullName>
    </submittedName>
</protein>
<keyword evidence="2" id="KW-1185">Reference proteome</keyword>
<gene>
    <name evidence="1" type="ORF">PPROV_000537700</name>
</gene>
<dbReference type="PANTHER" id="PTHR20929:SF11">
    <property type="entry name" value="DYNEIN AXONEMAL INTERMEDIATE CHAIN 7"/>
    <property type="match status" value="1"/>
</dbReference>
<dbReference type="GO" id="GO:0008017">
    <property type="term" value="F:microtubule binding"/>
    <property type="evidence" value="ECO:0007669"/>
    <property type="project" value="TreeGrafter"/>
</dbReference>
<name>A0A830HIJ2_9CHLO</name>
<sequence>MGVTFPLRRPLALMDKENPKIGWWDAEKGAWSQSGITEVQYDEDTNMISFFTTKLTSLALIQSRTQLFPYRGWFLRPVIKRFDPDFMAVELRLLCGLPMPSCTCTASLESYDTTVPAPRKEGSFTTGKAVARPPSAQLTKMPRRACDQSAMFHVQGVSIVALQTIVVSLRVEMKAACL</sequence>
<evidence type="ECO:0000313" key="1">
    <source>
        <dbReference type="EMBL" id="GHP06632.1"/>
    </source>
</evidence>
<dbReference type="Proteomes" id="UP000660262">
    <property type="component" value="Unassembled WGS sequence"/>
</dbReference>
<dbReference type="PANTHER" id="PTHR20929">
    <property type="entry name" value="LUNG ADENOMA SUSCEPTIBILITY 1-RELATED"/>
    <property type="match status" value="1"/>
</dbReference>
<dbReference type="OrthoDB" id="297923at2759"/>
<dbReference type="AlphaFoldDB" id="A0A830HIJ2"/>
<organism evidence="1 2">
    <name type="scientific">Pycnococcus provasolii</name>
    <dbReference type="NCBI Taxonomy" id="41880"/>
    <lineage>
        <taxon>Eukaryota</taxon>
        <taxon>Viridiplantae</taxon>
        <taxon>Chlorophyta</taxon>
        <taxon>Pseudoscourfieldiophyceae</taxon>
        <taxon>Pseudoscourfieldiales</taxon>
        <taxon>Pycnococcaceae</taxon>
        <taxon>Pycnococcus</taxon>
    </lineage>
</organism>